<name>A0A8J7PLP0_9BACT</name>
<protein>
    <submittedName>
        <fullName evidence="2">Uncharacterized protein</fullName>
    </submittedName>
</protein>
<evidence type="ECO:0000256" key="1">
    <source>
        <dbReference type="SAM" id="MobiDB-lite"/>
    </source>
</evidence>
<dbReference type="Proteomes" id="UP000664277">
    <property type="component" value="Unassembled WGS sequence"/>
</dbReference>
<gene>
    <name evidence="2" type="ORF">J0M35_11305</name>
</gene>
<sequence length="282" mass="29833">MNIGQEFVTDGNGTLSAHAGGNPRYAALLRLVGRKCSSPVPVVAPAPQRAGKGQSLAACRQPVRRRPHPWRSGLLLALLLASTQPAPACEAHVEQLSDPAHAALRVDRSAFARCTLAEEDYRRVVGAWLASRDDAAPALSSLALGRAVDHPWIARYLLLAAARSSEWTPRLARAAAAEHNRFVARLLAAPDFLQRLDAPFAGAAYRVERVAVEKVLLGPLGGSAPAPADSRRALPYDAQLWLRLAPRQAATGGEGSSPAPGGSPRRRRRQGAVACPQGGFGA</sequence>
<reference evidence="2" key="1">
    <citation type="submission" date="2021-02" db="EMBL/GenBank/DDBJ databases">
        <title>Genome-Resolved Metagenomics of a Microbial Community Performing Photosynthetic Biological Nutrient Removal.</title>
        <authorList>
            <person name="Mcdaniel E.A."/>
        </authorList>
    </citation>
    <scope>NUCLEOTIDE SEQUENCE</scope>
    <source>
        <strain evidence="2">UWPOB_OBS1</strain>
    </source>
</reference>
<organism evidence="2 3">
    <name type="scientific">Candidatus Obscuribacter phosphatis</name>
    <dbReference type="NCBI Taxonomy" id="1906157"/>
    <lineage>
        <taxon>Bacteria</taxon>
        <taxon>Bacillati</taxon>
        <taxon>Candidatus Melainabacteria</taxon>
        <taxon>Candidatus Obscuribacterales</taxon>
        <taxon>Candidatus Obscuribacteraceae</taxon>
        <taxon>Candidatus Obscuribacter</taxon>
    </lineage>
</organism>
<feature type="region of interest" description="Disordered" evidence="1">
    <location>
        <begin position="248"/>
        <end position="282"/>
    </location>
</feature>
<evidence type="ECO:0000313" key="2">
    <source>
        <dbReference type="EMBL" id="MBN8660945.1"/>
    </source>
</evidence>
<comment type="caution">
    <text evidence="2">The sequence shown here is derived from an EMBL/GenBank/DDBJ whole genome shotgun (WGS) entry which is preliminary data.</text>
</comment>
<dbReference type="EMBL" id="JAFLCK010000015">
    <property type="protein sequence ID" value="MBN8660945.1"/>
    <property type="molecule type" value="Genomic_DNA"/>
</dbReference>
<proteinExistence type="predicted"/>
<accession>A0A8J7PLP0</accession>
<evidence type="ECO:0000313" key="3">
    <source>
        <dbReference type="Proteomes" id="UP000664277"/>
    </source>
</evidence>
<dbReference type="AlphaFoldDB" id="A0A8J7PLP0"/>